<evidence type="ECO:0000313" key="5">
    <source>
        <dbReference type="Proteomes" id="UP000824969"/>
    </source>
</evidence>
<dbReference type="Pfam" id="PF00534">
    <property type="entry name" value="Glycos_transf_1"/>
    <property type="match status" value="1"/>
</dbReference>
<dbReference type="CDD" id="cd03809">
    <property type="entry name" value="GT4_MtfB-like"/>
    <property type="match status" value="1"/>
</dbReference>
<gene>
    <name evidence="4" type="ORF">MchiMG62_18160</name>
</gene>
<dbReference type="InterPro" id="IPR001296">
    <property type="entry name" value="Glyco_trans_1"/>
</dbReference>
<accession>A0ABM7H797</accession>
<proteinExistence type="predicted"/>
<reference evidence="4 5" key="1">
    <citation type="submission" date="2019-06" db="EMBL/GenBank/DDBJ databases">
        <title>Complete genome sequence of Methanoculleus chikugoensis strain MG62.</title>
        <authorList>
            <person name="Asakawa S."/>
            <person name="Dianou D."/>
        </authorList>
    </citation>
    <scope>NUCLEOTIDE SEQUENCE [LARGE SCALE GENOMIC DNA]</scope>
    <source>
        <strain evidence="4 5">MG62</strain>
    </source>
</reference>
<feature type="domain" description="Glycosyl transferase family 1" evidence="2">
    <location>
        <begin position="230"/>
        <end position="383"/>
    </location>
</feature>
<protein>
    <recommendedName>
        <fullName evidence="6">Glycosyltransferase family 1 protein</fullName>
    </recommendedName>
</protein>
<dbReference type="EMBL" id="AP019781">
    <property type="protein sequence ID" value="BBL68635.1"/>
    <property type="molecule type" value="Genomic_DNA"/>
</dbReference>
<dbReference type="PANTHER" id="PTHR46401">
    <property type="entry name" value="GLYCOSYLTRANSFERASE WBBK-RELATED"/>
    <property type="match status" value="1"/>
</dbReference>
<evidence type="ECO:0000313" key="4">
    <source>
        <dbReference type="EMBL" id="BBL68635.1"/>
    </source>
</evidence>
<dbReference type="RefSeq" id="WP_221056707.1">
    <property type="nucleotide sequence ID" value="NZ_AP019781.1"/>
</dbReference>
<organism evidence="4 5">
    <name type="scientific">Methanoculleus chikugoensis</name>
    <dbReference type="NCBI Taxonomy" id="118126"/>
    <lineage>
        <taxon>Archaea</taxon>
        <taxon>Methanobacteriati</taxon>
        <taxon>Methanobacteriota</taxon>
        <taxon>Stenosarchaea group</taxon>
        <taxon>Methanomicrobia</taxon>
        <taxon>Methanomicrobiales</taxon>
        <taxon>Methanomicrobiaceae</taxon>
        <taxon>Methanoculleus</taxon>
    </lineage>
</organism>
<dbReference type="Pfam" id="PF13439">
    <property type="entry name" value="Glyco_transf_4"/>
    <property type="match status" value="1"/>
</dbReference>
<evidence type="ECO:0000256" key="1">
    <source>
        <dbReference type="ARBA" id="ARBA00022679"/>
    </source>
</evidence>
<evidence type="ECO:0000259" key="2">
    <source>
        <dbReference type="Pfam" id="PF00534"/>
    </source>
</evidence>
<dbReference type="Proteomes" id="UP000824969">
    <property type="component" value="Chromosome"/>
</dbReference>
<dbReference type="GeneID" id="66131346"/>
<sequence>MKLLYDHQIFTLQKYGGISRYFCELMGQFSLDPDTEFTLALRKSRNENLRDLYSSSKERLNNDICLYDAQGSPAIQKIIHHGLPIIRKIACIGFPIIRKVAPIDILNGLRSNQRESVRLLKKQEFDIFHPTYYDPYFTKYLMEKPYVLTVHDMIHELYPDFFSPYDRTEEGKKRLIEGANCIIAVSENTKKDIIKIFDVDPDLIHVVYHGNPFESKINSPVGSTLNDSYLMKPYLLYVGNREGYKNYIFFIKAMAELLKNDEDLHIYCAGGGPFNLNEMKMLRELDISSKVHFVKTNDYIMRQLYENAQAFVFPSLYEGFGLPILEAFSCGCPAILSNSSSLPEIGVDAACYFDPNDPESLTRRVEEILSDNEYREQCIMKGFERLKFFSWEKTAQETKAVYDNLAYHLI</sequence>
<feature type="domain" description="Glycosyltransferase subfamily 4-like N-terminal" evidence="3">
    <location>
        <begin position="111"/>
        <end position="210"/>
    </location>
</feature>
<dbReference type="PANTHER" id="PTHR46401:SF2">
    <property type="entry name" value="GLYCOSYLTRANSFERASE WBBK-RELATED"/>
    <property type="match status" value="1"/>
</dbReference>
<keyword evidence="1" id="KW-0808">Transferase</keyword>
<evidence type="ECO:0000259" key="3">
    <source>
        <dbReference type="Pfam" id="PF13439"/>
    </source>
</evidence>
<name>A0ABM7H797_9EURY</name>
<evidence type="ECO:0008006" key="6">
    <source>
        <dbReference type="Google" id="ProtNLM"/>
    </source>
</evidence>
<keyword evidence="5" id="KW-1185">Reference proteome</keyword>
<dbReference type="InterPro" id="IPR028098">
    <property type="entry name" value="Glyco_trans_4-like_N"/>
</dbReference>